<evidence type="ECO:0000313" key="10">
    <source>
        <dbReference type="Proteomes" id="UP000595254"/>
    </source>
</evidence>
<evidence type="ECO:0000256" key="3">
    <source>
        <dbReference type="ARBA" id="ARBA00022448"/>
    </source>
</evidence>
<dbReference type="GO" id="GO:0022857">
    <property type="term" value="F:transmembrane transporter activity"/>
    <property type="evidence" value="ECO:0007669"/>
    <property type="project" value="InterPro"/>
</dbReference>
<dbReference type="Proteomes" id="UP000595254">
    <property type="component" value="Chromosome"/>
</dbReference>
<keyword evidence="7 8" id="KW-0472">Membrane</keyword>
<feature type="transmembrane region" description="Helical" evidence="8">
    <location>
        <begin position="149"/>
        <end position="172"/>
    </location>
</feature>
<feature type="transmembrane region" description="Helical" evidence="8">
    <location>
        <begin position="274"/>
        <end position="291"/>
    </location>
</feature>
<gene>
    <name evidence="9" type="ORF">I6J18_04770</name>
</gene>
<evidence type="ECO:0000256" key="1">
    <source>
        <dbReference type="ARBA" id="ARBA00004651"/>
    </source>
</evidence>
<dbReference type="PANTHER" id="PTHR30472:SF65">
    <property type="entry name" value="SIDEROPHORE TRANSPORT SYSTEM PERMEASE PROTEIN YFIZ-RELATED"/>
    <property type="match status" value="1"/>
</dbReference>
<evidence type="ECO:0000256" key="7">
    <source>
        <dbReference type="ARBA" id="ARBA00023136"/>
    </source>
</evidence>
<evidence type="ECO:0000313" key="9">
    <source>
        <dbReference type="EMBL" id="QQT01208.1"/>
    </source>
</evidence>
<dbReference type="InterPro" id="IPR000522">
    <property type="entry name" value="ABC_transptr_permease_BtuC"/>
</dbReference>
<dbReference type="CDD" id="cd06550">
    <property type="entry name" value="TM_ABC_iron-siderophores_like"/>
    <property type="match status" value="1"/>
</dbReference>
<dbReference type="RefSeq" id="WP_040374954.1">
    <property type="nucleotide sequence ID" value="NZ_CP068053.1"/>
</dbReference>
<keyword evidence="6 8" id="KW-1133">Transmembrane helix</keyword>
<feature type="transmembrane region" description="Helical" evidence="8">
    <location>
        <begin position="192"/>
        <end position="211"/>
    </location>
</feature>
<protein>
    <submittedName>
        <fullName evidence="9">Iron ABC transporter permease</fullName>
    </submittedName>
</protein>
<keyword evidence="10" id="KW-1185">Reference proteome</keyword>
<feature type="transmembrane region" description="Helical" evidence="8">
    <location>
        <begin position="232"/>
        <end position="262"/>
    </location>
</feature>
<evidence type="ECO:0000256" key="2">
    <source>
        <dbReference type="ARBA" id="ARBA00007935"/>
    </source>
</evidence>
<accession>A0A974NP80</accession>
<comment type="subcellular location">
    <subcellularLocation>
        <location evidence="1">Cell membrane</location>
        <topology evidence="1">Multi-pass membrane protein</topology>
    </subcellularLocation>
</comment>
<dbReference type="FunFam" id="1.10.3470.10:FF:000001">
    <property type="entry name" value="Vitamin B12 ABC transporter permease BtuC"/>
    <property type="match status" value="1"/>
</dbReference>
<dbReference type="GO" id="GO:0033214">
    <property type="term" value="P:siderophore-iron import into cell"/>
    <property type="evidence" value="ECO:0007669"/>
    <property type="project" value="TreeGrafter"/>
</dbReference>
<organism evidence="9 10">
    <name type="scientific">Peribacillus psychrosaccharolyticus</name>
    <name type="common">Bacillus psychrosaccharolyticus</name>
    <dbReference type="NCBI Taxonomy" id="1407"/>
    <lineage>
        <taxon>Bacteria</taxon>
        <taxon>Bacillati</taxon>
        <taxon>Bacillota</taxon>
        <taxon>Bacilli</taxon>
        <taxon>Bacillales</taxon>
        <taxon>Bacillaceae</taxon>
        <taxon>Peribacillus</taxon>
    </lineage>
</organism>
<dbReference type="AlphaFoldDB" id="A0A974NP80"/>
<keyword evidence="3" id="KW-0813">Transport</keyword>
<dbReference type="PANTHER" id="PTHR30472">
    <property type="entry name" value="FERRIC ENTEROBACTIN TRANSPORT SYSTEM PERMEASE PROTEIN"/>
    <property type="match status" value="1"/>
</dbReference>
<feature type="transmembrane region" description="Helical" evidence="8">
    <location>
        <begin position="116"/>
        <end position="137"/>
    </location>
</feature>
<dbReference type="Gene3D" id="1.10.3470.10">
    <property type="entry name" value="ABC transporter involved in vitamin B12 uptake, BtuC"/>
    <property type="match status" value="1"/>
</dbReference>
<dbReference type="EMBL" id="CP068053">
    <property type="protein sequence ID" value="QQT01208.1"/>
    <property type="molecule type" value="Genomic_DNA"/>
</dbReference>
<reference evidence="9 10" key="1">
    <citation type="submission" date="2021-01" db="EMBL/GenBank/DDBJ databases">
        <title>FDA dAtabase for Regulatory Grade micrObial Sequences (FDA-ARGOS): Supporting development and validation of Infectious Disease Dx tests.</title>
        <authorList>
            <person name="Nelson B."/>
            <person name="Plummer A."/>
            <person name="Tallon L."/>
            <person name="Sadzewicz L."/>
            <person name="Zhao X."/>
            <person name="Boylan J."/>
            <person name="Ott S."/>
            <person name="Bowen H."/>
            <person name="Vavikolanu K."/>
            <person name="Mehta A."/>
            <person name="Aluvathingal J."/>
            <person name="Nadendla S."/>
            <person name="Myers T."/>
            <person name="Yan Y."/>
            <person name="Sichtig H."/>
        </authorList>
    </citation>
    <scope>NUCLEOTIDE SEQUENCE [LARGE SCALE GENOMIC DNA]</scope>
    <source>
        <strain evidence="9 10">FDAARGOS_1161</strain>
    </source>
</reference>
<feature type="transmembrane region" description="Helical" evidence="8">
    <location>
        <begin position="91"/>
        <end position="110"/>
    </location>
</feature>
<dbReference type="GO" id="GO:0005886">
    <property type="term" value="C:plasma membrane"/>
    <property type="evidence" value="ECO:0007669"/>
    <property type="project" value="UniProtKB-SubCell"/>
</dbReference>
<keyword evidence="4" id="KW-1003">Cell membrane</keyword>
<sequence length="332" mass="35239">MKASYTFLSKMLLSLILLFFIVLIALGYGAASTSFQDMYEAVIGKSGGQYYNILREIRFPRVIAAFFVGAALAVAGAIMQGMTRNPLAEPGLLGLTAGANLALSLALAFIPGISFLMIMFSSFIGAGIGMLSVLGISSTSRNGLSPLKLVLAGAAVSLFLQAIASSVSILFNVAKNVSMWTAGGLISTSWDALIIVPFIMLGLFIAILYSKQLTILSLNEELAKGLGQKTKLIKIILIFVVIILAGTAVALIGNLTFVGLFIPHIVRKIVGADYRFIIPMSIIVGGIFMIGTDFISRMVIAPLEIPVVALVALVGLPFFLFLVKKGGRTFFA</sequence>
<feature type="transmembrane region" description="Helical" evidence="8">
    <location>
        <begin position="303"/>
        <end position="323"/>
    </location>
</feature>
<dbReference type="KEGG" id="ppsr:I6J18_04770"/>
<feature type="transmembrane region" description="Helical" evidence="8">
    <location>
        <begin position="59"/>
        <end position="79"/>
    </location>
</feature>
<dbReference type="Pfam" id="PF01032">
    <property type="entry name" value="FecCD"/>
    <property type="match status" value="1"/>
</dbReference>
<dbReference type="SUPFAM" id="SSF81345">
    <property type="entry name" value="ABC transporter involved in vitamin B12 uptake, BtuC"/>
    <property type="match status" value="1"/>
</dbReference>
<comment type="similarity">
    <text evidence="2">Belongs to the binding-protein-dependent transport system permease family. FecCD subfamily.</text>
</comment>
<evidence type="ECO:0000256" key="4">
    <source>
        <dbReference type="ARBA" id="ARBA00022475"/>
    </source>
</evidence>
<evidence type="ECO:0000256" key="8">
    <source>
        <dbReference type="SAM" id="Phobius"/>
    </source>
</evidence>
<name>A0A974NP80_PERPY</name>
<proteinExistence type="inferred from homology"/>
<evidence type="ECO:0000256" key="5">
    <source>
        <dbReference type="ARBA" id="ARBA00022692"/>
    </source>
</evidence>
<evidence type="ECO:0000256" key="6">
    <source>
        <dbReference type="ARBA" id="ARBA00022989"/>
    </source>
</evidence>
<keyword evidence="5 8" id="KW-0812">Transmembrane</keyword>
<dbReference type="InterPro" id="IPR037294">
    <property type="entry name" value="ABC_BtuC-like"/>
</dbReference>